<dbReference type="Proteomes" id="UP001212841">
    <property type="component" value="Unassembled WGS sequence"/>
</dbReference>
<dbReference type="PIRSF" id="PIRSF002291">
    <property type="entry name" value="AP_complex_beta"/>
    <property type="match status" value="1"/>
</dbReference>
<dbReference type="SMART" id="SM00809">
    <property type="entry name" value="Alpha_adaptinC2"/>
    <property type="match status" value="1"/>
</dbReference>
<comment type="similarity">
    <text evidence="2 6">Belongs to the adaptor complexes large subunit family.</text>
</comment>
<comment type="subcellular location">
    <subcellularLocation>
        <location evidence="1">Endomembrane system</location>
    </subcellularLocation>
</comment>
<evidence type="ECO:0000313" key="9">
    <source>
        <dbReference type="Proteomes" id="UP001212841"/>
    </source>
</evidence>
<dbReference type="GO" id="GO:0006886">
    <property type="term" value="P:intracellular protein transport"/>
    <property type="evidence" value="ECO:0007669"/>
    <property type="project" value="InterPro"/>
</dbReference>
<dbReference type="InterPro" id="IPR008152">
    <property type="entry name" value="Clathrin_a/b/g-adaptin_app_Ig"/>
</dbReference>
<dbReference type="Gene3D" id="3.30.310.10">
    <property type="entry name" value="TATA-Binding Protein"/>
    <property type="match status" value="1"/>
</dbReference>
<keyword evidence="9" id="KW-1185">Reference proteome</keyword>
<dbReference type="PANTHER" id="PTHR11134">
    <property type="entry name" value="ADAPTOR COMPLEX SUBUNIT BETA FAMILY MEMBER"/>
    <property type="match status" value="1"/>
</dbReference>
<keyword evidence="5 6" id="KW-0472">Membrane</keyword>
<evidence type="ECO:0000256" key="5">
    <source>
        <dbReference type="ARBA" id="ARBA00023136"/>
    </source>
</evidence>
<dbReference type="Gene3D" id="1.25.10.10">
    <property type="entry name" value="Leucine-rich Repeat Variant"/>
    <property type="match status" value="1"/>
</dbReference>
<dbReference type="GO" id="GO:0030131">
    <property type="term" value="C:clathrin adaptor complex"/>
    <property type="evidence" value="ECO:0007669"/>
    <property type="project" value="InterPro"/>
</dbReference>
<gene>
    <name evidence="8" type="ORF">HK097_009942</name>
</gene>
<evidence type="ECO:0000256" key="6">
    <source>
        <dbReference type="PIRNR" id="PIRNR002291"/>
    </source>
</evidence>
<reference evidence="8" key="1">
    <citation type="submission" date="2020-05" db="EMBL/GenBank/DDBJ databases">
        <title>Phylogenomic resolution of chytrid fungi.</title>
        <authorList>
            <person name="Stajich J.E."/>
            <person name="Amses K."/>
            <person name="Simmons R."/>
            <person name="Seto K."/>
            <person name="Myers J."/>
            <person name="Bonds A."/>
            <person name="Quandt C.A."/>
            <person name="Barry K."/>
            <person name="Liu P."/>
            <person name="Grigoriev I."/>
            <person name="Longcore J.E."/>
            <person name="James T.Y."/>
        </authorList>
    </citation>
    <scope>NUCLEOTIDE SEQUENCE</scope>
    <source>
        <strain evidence="8">JEL0318</strain>
    </source>
</reference>
<dbReference type="Pfam" id="PF02883">
    <property type="entry name" value="Alpha_adaptinC2"/>
    <property type="match status" value="1"/>
</dbReference>
<dbReference type="InterPro" id="IPR013041">
    <property type="entry name" value="Clathrin_app_Ig-like_sf"/>
</dbReference>
<dbReference type="FunFam" id="1.25.10.10:FF:000002">
    <property type="entry name" value="AP complex subunit beta"/>
    <property type="match status" value="1"/>
</dbReference>
<dbReference type="InterPro" id="IPR012295">
    <property type="entry name" value="TBP_dom_sf"/>
</dbReference>
<dbReference type="InterPro" id="IPR016342">
    <property type="entry name" value="AP_complex_bsu_1_2_4"/>
</dbReference>
<dbReference type="Pfam" id="PF01602">
    <property type="entry name" value="Adaptin_N"/>
    <property type="match status" value="1"/>
</dbReference>
<dbReference type="Gene3D" id="2.60.40.1150">
    <property type="match status" value="1"/>
</dbReference>
<dbReference type="FunFam" id="2.60.40.1150:FF:000001">
    <property type="entry name" value="AP complex subunit beta"/>
    <property type="match status" value="1"/>
</dbReference>
<organism evidence="8 9">
    <name type="scientific">Rhizophlyctis rosea</name>
    <dbReference type="NCBI Taxonomy" id="64517"/>
    <lineage>
        <taxon>Eukaryota</taxon>
        <taxon>Fungi</taxon>
        <taxon>Fungi incertae sedis</taxon>
        <taxon>Chytridiomycota</taxon>
        <taxon>Chytridiomycota incertae sedis</taxon>
        <taxon>Chytridiomycetes</taxon>
        <taxon>Rhizophlyctidales</taxon>
        <taxon>Rhizophlyctidaceae</taxon>
        <taxon>Rhizophlyctis</taxon>
    </lineage>
</organism>
<dbReference type="InterPro" id="IPR013037">
    <property type="entry name" value="Clathrin_b-adaptin_app_Ig-like"/>
</dbReference>
<dbReference type="Pfam" id="PF09066">
    <property type="entry name" value="B2-adapt-app_C"/>
    <property type="match status" value="1"/>
</dbReference>
<evidence type="ECO:0000259" key="7">
    <source>
        <dbReference type="SMART" id="SM00809"/>
    </source>
</evidence>
<protein>
    <recommendedName>
        <fullName evidence="6">AP complex subunit beta</fullName>
    </recommendedName>
</protein>
<dbReference type="SUPFAM" id="SSF49348">
    <property type="entry name" value="Clathrin adaptor appendage domain"/>
    <property type="match status" value="1"/>
</dbReference>
<dbReference type="InterPro" id="IPR015151">
    <property type="entry name" value="B-adaptin_app_sub_C"/>
</dbReference>
<dbReference type="GO" id="GO:0012505">
    <property type="term" value="C:endomembrane system"/>
    <property type="evidence" value="ECO:0007669"/>
    <property type="project" value="UniProtKB-SubCell"/>
</dbReference>
<evidence type="ECO:0000256" key="4">
    <source>
        <dbReference type="ARBA" id="ARBA00022927"/>
    </source>
</evidence>
<feature type="domain" description="Clathrin adaptor alpha/beta/gamma-adaptin appendage Ig-like subdomain" evidence="7">
    <location>
        <begin position="702"/>
        <end position="809"/>
    </location>
</feature>
<dbReference type="InterPro" id="IPR016024">
    <property type="entry name" value="ARM-type_fold"/>
</dbReference>
<dbReference type="SUPFAM" id="SSF48371">
    <property type="entry name" value="ARM repeat"/>
    <property type="match status" value="1"/>
</dbReference>
<keyword evidence="3 6" id="KW-0813">Transport</keyword>
<dbReference type="GO" id="GO:0030276">
    <property type="term" value="F:clathrin binding"/>
    <property type="evidence" value="ECO:0007669"/>
    <property type="project" value="InterPro"/>
</dbReference>
<keyword evidence="4 6" id="KW-0653">Protein transport</keyword>
<comment type="function">
    <text evidence="6">Adaptins are components of the adaptor complexes which link clathrin to receptors in coated vesicles. Clathrin-associated protein complexes are believed to interact with the cytoplasmic tails of membrane proteins, leading to their selection and concentration.</text>
</comment>
<dbReference type="AlphaFoldDB" id="A0AAD5X555"/>
<sequence>MAARAQKFFSTTKKGENFELKAELNSEYKEKRKEAVKKVIANMTIGKDVSSLFADVVKNMQTEDLELKKLVYLYLINYARTQPELVILAVNTFVKDTDDVNPLIRALAIRTMGLLRVERIVDYLLEPLKKGLRDEDPYVRKTAALCVAKLFDLSPAIAMDNGLVAIVQEMLSDRNPMVIANAVAALAEISGASVKKDVFVVNNTILTKLLAAINECTEWGQICILNSLATYRPNDAREAREIVERVMPRLQHANASVVMNAVKVLMVYLNYVNDEDTTKQIIRKLAPPLVTLLSSEPELQYVALRNINLILQKRPDVLNQEMRVFFTKYNDPPYVKYEKLEVIIKLASDKNVDQVLSELKEYANEVDVDFVRKSVRAIGRCAVKIDSAAEKCINVLLDLIKTKVNYVVQEAIIVIKDIFRKYPQRYEGIIPALCENLDTLDEPEAKASLIWIIGEYADRIENADELLEHFLEGFKDENALVQLQLVSAAVKLFLKKPGSAQEIVQRVLNMATQQNDNPDIRDRAYIYWRLLSSNPQAAKAVVLAEKPPIEADTATVSESLLDELIQNIATLASVYHKSPSLLGGTAVDVSAVRGETTLEMDAEEPEVDARSVAQQVNAAVGGGIENLLDLDFGGPITTATPTSGGAGLTPQKSNIDDLLGLMDSGPGPSTPPYGTPTASGGFGGFNFGSSLGGGSGPSFSFPKTSLLTSADAQGLELQGTFSRKNGQPYLELTFGNRSGAPMSDFAIQFNVNSFGVAPAAALQVPSPLGPGATVDVSLPLNTSGGVQRMEPVNLLQIAVKNNVGVYYFSISIPIHVLFGNDGGAGAFGSRWGDFALSSQQFTIQGLGGVQDLAGKLRRNGVVVAQQPNPTTFQVTAQTINGEFVVAELNISSGSGVAVTAKAKNADLIPLFQQSLEGILRS</sequence>
<dbReference type="EMBL" id="JADGJD010000070">
    <property type="protein sequence ID" value="KAJ3055615.1"/>
    <property type="molecule type" value="Genomic_DNA"/>
</dbReference>
<dbReference type="GO" id="GO:0016192">
    <property type="term" value="P:vesicle-mediated transport"/>
    <property type="evidence" value="ECO:0007669"/>
    <property type="project" value="InterPro"/>
</dbReference>
<evidence type="ECO:0000256" key="1">
    <source>
        <dbReference type="ARBA" id="ARBA00004308"/>
    </source>
</evidence>
<dbReference type="InterPro" id="IPR026739">
    <property type="entry name" value="AP_beta"/>
</dbReference>
<proteinExistence type="inferred from homology"/>
<name>A0AAD5X555_9FUNG</name>
<dbReference type="InterPro" id="IPR002553">
    <property type="entry name" value="Clathrin/coatomer_adapt-like_N"/>
</dbReference>
<evidence type="ECO:0000313" key="8">
    <source>
        <dbReference type="EMBL" id="KAJ3055615.1"/>
    </source>
</evidence>
<accession>A0AAD5X555</accession>
<dbReference type="InterPro" id="IPR011989">
    <property type="entry name" value="ARM-like"/>
</dbReference>
<comment type="caution">
    <text evidence="8">The sequence shown here is derived from an EMBL/GenBank/DDBJ whole genome shotgun (WGS) entry which is preliminary data.</text>
</comment>
<evidence type="ECO:0000256" key="3">
    <source>
        <dbReference type="ARBA" id="ARBA00022448"/>
    </source>
</evidence>
<evidence type="ECO:0000256" key="2">
    <source>
        <dbReference type="ARBA" id="ARBA00006613"/>
    </source>
</evidence>